<protein>
    <submittedName>
        <fullName evidence="1">Uncharacterized protein</fullName>
    </submittedName>
</protein>
<evidence type="ECO:0000313" key="2">
    <source>
        <dbReference type="Proteomes" id="UP000807025"/>
    </source>
</evidence>
<name>A0A9P5ZXH8_PLEER</name>
<dbReference type="EMBL" id="MU154558">
    <property type="protein sequence ID" value="KAF9495799.1"/>
    <property type="molecule type" value="Genomic_DNA"/>
</dbReference>
<accession>A0A9P5ZXH8</accession>
<keyword evidence="2" id="KW-1185">Reference proteome</keyword>
<comment type="caution">
    <text evidence="1">The sequence shown here is derived from an EMBL/GenBank/DDBJ whole genome shotgun (WGS) entry which is preliminary data.</text>
</comment>
<reference evidence="1" key="1">
    <citation type="submission" date="2020-11" db="EMBL/GenBank/DDBJ databases">
        <authorList>
            <consortium name="DOE Joint Genome Institute"/>
            <person name="Ahrendt S."/>
            <person name="Riley R."/>
            <person name="Andreopoulos W."/>
            <person name="Labutti K."/>
            <person name="Pangilinan J."/>
            <person name="Ruiz-Duenas F.J."/>
            <person name="Barrasa J.M."/>
            <person name="Sanchez-Garcia M."/>
            <person name="Camarero S."/>
            <person name="Miyauchi S."/>
            <person name="Serrano A."/>
            <person name="Linde D."/>
            <person name="Babiker R."/>
            <person name="Drula E."/>
            <person name="Ayuso-Fernandez I."/>
            <person name="Pacheco R."/>
            <person name="Padilla G."/>
            <person name="Ferreira P."/>
            <person name="Barriuso J."/>
            <person name="Kellner H."/>
            <person name="Castanera R."/>
            <person name="Alfaro M."/>
            <person name="Ramirez L."/>
            <person name="Pisabarro A.G."/>
            <person name="Kuo A."/>
            <person name="Tritt A."/>
            <person name="Lipzen A."/>
            <person name="He G."/>
            <person name="Yan M."/>
            <person name="Ng V."/>
            <person name="Cullen D."/>
            <person name="Martin F."/>
            <person name="Rosso M.-N."/>
            <person name="Henrissat B."/>
            <person name="Hibbett D."/>
            <person name="Martinez A.T."/>
            <person name="Grigoriev I.V."/>
        </authorList>
    </citation>
    <scope>NUCLEOTIDE SEQUENCE</scope>
    <source>
        <strain evidence="1">ATCC 90797</strain>
    </source>
</reference>
<dbReference type="Proteomes" id="UP000807025">
    <property type="component" value="Unassembled WGS sequence"/>
</dbReference>
<proteinExistence type="predicted"/>
<evidence type="ECO:0000313" key="1">
    <source>
        <dbReference type="EMBL" id="KAF9495799.1"/>
    </source>
</evidence>
<gene>
    <name evidence="1" type="ORF">BDN71DRAFT_1506346</name>
</gene>
<dbReference type="AlphaFoldDB" id="A0A9P5ZXH8"/>
<organism evidence="1 2">
    <name type="scientific">Pleurotus eryngii</name>
    <name type="common">Boletus of the steppes</name>
    <dbReference type="NCBI Taxonomy" id="5323"/>
    <lineage>
        <taxon>Eukaryota</taxon>
        <taxon>Fungi</taxon>
        <taxon>Dikarya</taxon>
        <taxon>Basidiomycota</taxon>
        <taxon>Agaricomycotina</taxon>
        <taxon>Agaricomycetes</taxon>
        <taxon>Agaricomycetidae</taxon>
        <taxon>Agaricales</taxon>
        <taxon>Pleurotineae</taxon>
        <taxon>Pleurotaceae</taxon>
        <taxon>Pleurotus</taxon>
    </lineage>
</organism>
<sequence length="163" mass="16699">MFLATTAEEKATFPGTAQAILSQRHATSVAQKGISRGNAQMLPQEAVTLVSAEDLVVNATAVVNPDISLEHAPSLLVEAQVPSAAATEVEVTKRPVIPVVVSAICLGTVCKEASATTAHKLVTSAESAPSLKSAHATHVALKATSRATVPTPGPPTLLLKPIL</sequence>